<dbReference type="Pfam" id="PF03703">
    <property type="entry name" value="bPH_2"/>
    <property type="match status" value="1"/>
</dbReference>
<evidence type="ECO:0000259" key="2">
    <source>
        <dbReference type="Pfam" id="PF03703"/>
    </source>
</evidence>
<protein>
    <submittedName>
        <fullName evidence="3">PH domain-containing protein</fullName>
    </submittedName>
</protein>
<evidence type="ECO:0000256" key="1">
    <source>
        <dbReference type="SAM" id="Phobius"/>
    </source>
</evidence>
<keyword evidence="4" id="KW-1185">Reference proteome</keyword>
<dbReference type="EMBL" id="VKKU01000001">
    <property type="protein sequence ID" value="TSB05218.1"/>
    <property type="molecule type" value="Genomic_DNA"/>
</dbReference>
<comment type="caution">
    <text evidence="3">The sequence shown here is derived from an EMBL/GenBank/DDBJ whole genome shotgun (WGS) entry which is preliminary data.</text>
</comment>
<dbReference type="OrthoDB" id="1750577at2"/>
<dbReference type="InterPro" id="IPR005182">
    <property type="entry name" value="YdbS-like_PH"/>
</dbReference>
<dbReference type="RefSeq" id="WP_143776134.1">
    <property type="nucleotide sequence ID" value="NZ_VKKU01000001.1"/>
</dbReference>
<keyword evidence="1" id="KW-0812">Transmembrane</keyword>
<dbReference type="PANTHER" id="PTHR34473:SF3">
    <property type="entry name" value="TRANSMEMBRANE PROTEIN-RELATED"/>
    <property type="match status" value="1"/>
</dbReference>
<keyword evidence="1" id="KW-1133">Transmembrane helix</keyword>
<organism evidence="3 4">
    <name type="scientific">Sphingorhabdus contaminans</name>
    <dbReference type="NCBI Taxonomy" id="1343899"/>
    <lineage>
        <taxon>Bacteria</taxon>
        <taxon>Pseudomonadati</taxon>
        <taxon>Pseudomonadota</taxon>
        <taxon>Alphaproteobacteria</taxon>
        <taxon>Sphingomonadales</taxon>
        <taxon>Sphingomonadaceae</taxon>
        <taxon>Sphingorhabdus</taxon>
    </lineage>
</organism>
<reference evidence="3 4" key="1">
    <citation type="submission" date="2019-07" db="EMBL/GenBank/DDBJ databases">
        <authorList>
            <person name="Park M."/>
        </authorList>
    </citation>
    <scope>NUCLEOTIDE SEQUENCE [LARGE SCALE GENOMIC DNA]</scope>
    <source>
        <strain evidence="3 4">KCTC32445</strain>
    </source>
</reference>
<feature type="transmembrane region" description="Helical" evidence="1">
    <location>
        <begin position="47"/>
        <end position="64"/>
    </location>
</feature>
<evidence type="ECO:0000313" key="3">
    <source>
        <dbReference type="EMBL" id="TSB05218.1"/>
    </source>
</evidence>
<name>A0A553WKN1_9SPHN</name>
<dbReference type="Proteomes" id="UP000320160">
    <property type="component" value="Unassembled WGS sequence"/>
</dbReference>
<proteinExistence type="predicted"/>
<accession>A0A553WKN1</accession>
<feature type="domain" description="YdbS-like PH" evidence="2">
    <location>
        <begin position="69"/>
        <end position="147"/>
    </location>
</feature>
<sequence>MTTESHPDVTPLHPAYVTTTRIASALGYLPFLIGAGVLEIAQLLPPGSIFVPVFLLYLFMAFVVPKRKYRHWGYDMGSDRLRIVRGYMFFRDTVVPFGRIQHIDVEQGPIDRRYDLATLTVHTAGNHNSTVTLPGLLHADALAMREAIRAAIRADMI</sequence>
<evidence type="ECO:0000313" key="4">
    <source>
        <dbReference type="Proteomes" id="UP000320160"/>
    </source>
</evidence>
<gene>
    <name evidence="3" type="ORF">FOM92_07580</name>
</gene>
<keyword evidence="1" id="KW-0472">Membrane</keyword>
<dbReference type="PANTHER" id="PTHR34473">
    <property type="entry name" value="UPF0699 TRANSMEMBRANE PROTEIN YDBS"/>
    <property type="match status" value="1"/>
</dbReference>
<dbReference type="AlphaFoldDB" id="A0A553WKN1"/>
<feature type="transmembrane region" description="Helical" evidence="1">
    <location>
        <begin position="22"/>
        <end position="41"/>
    </location>
</feature>